<feature type="compositionally biased region" description="Low complexity" evidence="1">
    <location>
        <begin position="49"/>
        <end position="58"/>
    </location>
</feature>
<sequence>MTVIGTVLLTIGFAIGLCLAMADPVLLSRAAAKGREAAMSRKGAGTPPEGATGDAADAGEAAGEIIRLPRTDAGEYRPRAA</sequence>
<protein>
    <submittedName>
        <fullName evidence="2">Uncharacterized protein</fullName>
    </submittedName>
</protein>
<name>A0A852V3S2_9ACTN</name>
<feature type="region of interest" description="Disordered" evidence="1">
    <location>
        <begin position="37"/>
        <end position="58"/>
    </location>
</feature>
<evidence type="ECO:0000313" key="3">
    <source>
        <dbReference type="Proteomes" id="UP000576393"/>
    </source>
</evidence>
<dbReference type="RefSeq" id="WP_179825558.1">
    <property type="nucleotide sequence ID" value="NZ_JACCCO010000002.1"/>
</dbReference>
<accession>A0A852V3S2</accession>
<dbReference type="AlphaFoldDB" id="A0A852V3S2"/>
<organism evidence="2 3">
    <name type="scientific">Streptosporangium sandarakinum</name>
    <dbReference type="NCBI Taxonomy" id="1260955"/>
    <lineage>
        <taxon>Bacteria</taxon>
        <taxon>Bacillati</taxon>
        <taxon>Actinomycetota</taxon>
        <taxon>Actinomycetes</taxon>
        <taxon>Streptosporangiales</taxon>
        <taxon>Streptosporangiaceae</taxon>
        <taxon>Streptosporangium</taxon>
    </lineage>
</organism>
<evidence type="ECO:0000313" key="2">
    <source>
        <dbReference type="EMBL" id="NYF42770.1"/>
    </source>
</evidence>
<gene>
    <name evidence="2" type="ORF">HDA43_004971</name>
</gene>
<keyword evidence="3" id="KW-1185">Reference proteome</keyword>
<comment type="caution">
    <text evidence="2">The sequence shown here is derived from an EMBL/GenBank/DDBJ whole genome shotgun (WGS) entry which is preliminary data.</text>
</comment>
<proteinExistence type="predicted"/>
<reference evidence="2 3" key="1">
    <citation type="submission" date="2020-07" db="EMBL/GenBank/DDBJ databases">
        <title>Sequencing the genomes of 1000 actinobacteria strains.</title>
        <authorList>
            <person name="Klenk H.-P."/>
        </authorList>
    </citation>
    <scope>NUCLEOTIDE SEQUENCE [LARGE SCALE GENOMIC DNA]</scope>
    <source>
        <strain evidence="2 3">DSM 45763</strain>
    </source>
</reference>
<dbReference type="EMBL" id="JACCCO010000002">
    <property type="protein sequence ID" value="NYF42770.1"/>
    <property type="molecule type" value="Genomic_DNA"/>
</dbReference>
<evidence type="ECO:0000256" key="1">
    <source>
        <dbReference type="SAM" id="MobiDB-lite"/>
    </source>
</evidence>
<dbReference type="Proteomes" id="UP000576393">
    <property type="component" value="Unassembled WGS sequence"/>
</dbReference>